<comment type="similarity">
    <text evidence="2">Belongs to the AAA ATPase family. BCS1 subfamily.</text>
</comment>
<dbReference type="Pfam" id="PF25568">
    <property type="entry name" value="AAA_lid_At3g28540"/>
    <property type="match status" value="1"/>
</dbReference>
<name>A0AAV6WMH6_9LAMI</name>
<dbReference type="PANTHER" id="PTHR23070">
    <property type="entry name" value="BCS1 AAA-TYPE ATPASE"/>
    <property type="match status" value="1"/>
</dbReference>
<dbReference type="SUPFAM" id="SSF52540">
    <property type="entry name" value="P-loop containing nucleoside triphosphate hydrolases"/>
    <property type="match status" value="1"/>
</dbReference>
<keyword evidence="6" id="KW-0067">ATP-binding</keyword>
<evidence type="ECO:0000313" key="10">
    <source>
        <dbReference type="Proteomes" id="UP000826271"/>
    </source>
</evidence>
<evidence type="ECO:0000259" key="8">
    <source>
        <dbReference type="SMART" id="SM00382"/>
    </source>
</evidence>
<dbReference type="GO" id="GO:0016887">
    <property type="term" value="F:ATP hydrolysis activity"/>
    <property type="evidence" value="ECO:0007669"/>
    <property type="project" value="InterPro"/>
</dbReference>
<sequence>MYSNTYNNLPSTTALLFSTAAPVLAAAMLFWSIAKDYIPLHAFLHYFFSKLRLTFTNETTLIIREFDGLNKNQLFYAAEIYLGTLINPSTKSFRASLPEKENKINVSIEFNEEIKDTFRDFKLKWRMVIKTTTSSSSPNPADGFFNSTRSSEVRHFELTFHQKNKNKVFDEYLPYVLERSKAVKEEKKTLKLHTLGSDGVIIMNGGRMGPWQSVNLDHPANFETLAMDREMKDMIINDLDMFLKRKGYYRKVGKAWKRGYLLYGPPGTGKSSLIAAIANYLNFDVYDLELTALRSNSDLRKLLITTANRSILVVEDIDAASVDLSERSTAAAAMAPLSYNQFNQMPKVTLSGLLNFIDGLWSSVGDERIIIFTTNHVEKLDPALLRPGRMDVHIHMSYCTPYGFKMLLTNYLGSTDHPLVLEAEALVASTKITPAEVGEYLLKSDDPGIALQGLIKFIEHKKESERYRNEDVKEPKTNLESDQVP</sequence>
<evidence type="ECO:0000256" key="4">
    <source>
        <dbReference type="ARBA" id="ARBA00022842"/>
    </source>
</evidence>
<dbReference type="Gene3D" id="6.10.280.40">
    <property type="match status" value="1"/>
</dbReference>
<evidence type="ECO:0000256" key="6">
    <source>
        <dbReference type="RuleBase" id="RU003651"/>
    </source>
</evidence>
<reference evidence="9" key="1">
    <citation type="submission" date="2019-10" db="EMBL/GenBank/DDBJ databases">
        <authorList>
            <person name="Zhang R."/>
            <person name="Pan Y."/>
            <person name="Wang J."/>
            <person name="Ma R."/>
            <person name="Yu S."/>
        </authorList>
    </citation>
    <scope>NUCLEOTIDE SEQUENCE</scope>
    <source>
        <strain evidence="9">LA-IB0</strain>
        <tissue evidence="9">Leaf</tissue>
    </source>
</reference>
<comment type="caution">
    <text evidence="9">The sequence shown here is derived from an EMBL/GenBank/DDBJ whole genome shotgun (WGS) entry which is preliminary data.</text>
</comment>
<proteinExistence type="inferred from homology"/>
<dbReference type="InterPro" id="IPR050747">
    <property type="entry name" value="Mitochondrial_chaperone_BCS1"/>
</dbReference>
<dbReference type="AlphaFoldDB" id="A0AAV6WMH6"/>
<keyword evidence="10" id="KW-1185">Reference proteome</keyword>
<evidence type="ECO:0000256" key="7">
    <source>
        <dbReference type="SAM" id="MobiDB-lite"/>
    </source>
</evidence>
<comment type="catalytic activity">
    <reaction evidence="5">
        <text>ATP + H2O = ADP + phosphate + H(+)</text>
        <dbReference type="Rhea" id="RHEA:13065"/>
        <dbReference type="ChEBI" id="CHEBI:15377"/>
        <dbReference type="ChEBI" id="CHEBI:15378"/>
        <dbReference type="ChEBI" id="CHEBI:30616"/>
        <dbReference type="ChEBI" id="CHEBI:43474"/>
        <dbReference type="ChEBI" id="CHEBI:456216"/>
    </reaction>
</comment>
<dbReference type="InterPro" id="IPR003593">
    <property type="entry name" value="AAA+_ATPase"/>
</dbReference>
<dbReference type="CDD" id="cd19510">
    <property type="entry name" value="RecA-like_BCS1"/>
    <property type="match status" value="1"/>
</dbReference>
<dbReference type="Pfam" id="PF14363">
    <property type="entry name" value="AAA_assoc"/>
    <property type="match status" value="1"/>
</dbReference>
<feature type="compositionally biased region" description="Basic and acidic residues" evidence="7">
    <location>
        <begin position="465"/>
        <end position="479"/>
    </location>
</feature>
<dbReference type="GO" id="GO:0006950">
    <property type="term" value="P:response to stress"/>
    <property type="evidence" value="ECO:0007669"/>
    <property type="project" value="UniProtKB-ARBA"/>
</dbReference>
<organism evidence="9 10">
    <name type="scientific">Buddleja alternifolia</name>
    <dbReference type="NCBI Taxonomy" id="168488"/>
    <lineage>
        <taxon>Eukaryota</taxon>
        <taxon>Viridiplantae</taxon>
        <taxon>Streptophyta</taxon>
        <taxon>Embryophyta</taxon>
        <taxon>Tracheophyta</taxon>
        <taxon>Spermatophyta</taxon>
        <taxon>Magnoliopsida</taxon>
        <taxon>eudicotyledons</taxon>
        <taxon>Gunneridae</taxon>
        <taxon>Pentapetalae</taxon>
        <taxon>asterids</taxon>
        <taxon>lamiids</taxon>
        <taxon>Lamiales</taxon>
        <taxon>Scrophulariaceae</taxon>
        <taxon>Buddlejeae</taxon>
        <taxon>Buddleja</taxon>
    </lineage>
</organism>
<accession>A0AAV6WMH6</accession>
<dbReference type="InterPro" id="IPR058017">
    <property type="entry name" value="At3g28540-like_C"/>
</dbReference>
<evidence type="ECO:0000313" key="9">
    <source>
        <dbReference type="EMBL" id="KAG8368215.1"/>
    </source>
</evidence>
<keyword evidence="3" id="KW-0378">Hydrolase</keyword>
<protein>
    <recommendedName>
        <fullName evidence="8">AAA+ ATPase domain-containing protein</fullName>
    </recommendedName>
</protein>
<evidence type="ECO:0000256" key="2">
    <source>
        <dbReference type="ARBA" id="ARBA00007448"/>
    </source>
</evidence>
<gene>
    <name evidence="9" type="ORF">BUALT_Bualt15G0022000</name>
</gene>
<dbReference type="InterPro" id="IPR003960">
    <property type="entry name" value="ATPase_AAA_CS"/>
</dbReference>
<dbReference type="EMBL" id="WHWC01000015">
    <property type="protein sequence ID" value="KAG8368215.1"/>
    <property type="molecule type" value="Genomic_DNA"/>
</dbReference>
<dbReference type="Gene3D" id="3.40.50.300">
    <property type="entry name" value="P-loop containing nucleotide triphosphate hydrolases"/>
    <property type="match status" value="1"/>
</dbReference>
<dbReference type="SMART" id="SM00382">
    <property type="entry name" value="AAA"/>
    <property type="match status" value="1"/>
</dbReference>
<evidence type="ECO:0000256" key="1">
    <source>
        <dbReference type="ARBA" id="ARBA00001946"/>
    </source>
</evidence>
<dbReference type="InterPro" id="IPR025753">
    <property type="entry name" value="AAA_N_dom"/>
</dbReference>
<evidence type="ECO:0000256" key="5">
    <source>
        <dbReference type="ARBA" id="ARBA00049360"/>
    </source>
</evidence>
<dbReference type="PROSITE" id="PS00674">
    <property type="entry name" value="AAA"/>
    <property type="match status" value="1"/>
</dbReference>
<dbReference type="InterPro" id="IPR003959">
    <property type="entry name" value="ATPase_AAA_core"/>
</dbReference>
<dbReference type="GO" id="GO:0005524">
    <property type="term" value="F:ATP binding"/>
    <property type="evidence" value="ECO:0007669"/>
    <property type="project" value="UniProtKB-KW"/>
</dbReference>
<keyword evidence="4" id="KW-0460">Magnesium</keyword>
<keyword evidence="6" id="KW-0547">Nucleotide-binding</keyword>
<dbReference type="InterPro" id="IPR027417">
    <property type="entry name" value="P-loop_NTPase"/>
</dbReference>
<feature type="domain" description="AAA+ ATPase" evidence="8">
    <location>
        <begin position="256"/>
        <end position="400"/>
    </location>
</feature>
<comment type="cofactor">
    <cofactor evidence="1">
        <name>Mg(2+)</name>
        <dbReference type="ChEBI" id="CHEBI:18420"/>
    </cofactor>
</comment>
<evidence type="ECO:0000256" key="3">
    <source>
        <dbReference type="ARBA" id="ARBA00022801"/>
    </source>
</evidence>
<dbReference type="Pfam" id="PF00004">
    <property type="entry name" value="AAA"/>
    <property type="match status" value="1"/>
</dbReference>
<feature type="region of interest" description="Disordered" evidence="7">
    <location>
        <begin position="465"/>
        <end position="485"/>
    </location>
</feature>
<dbReference type="Proteomes" id="UP000826271">
    <property type="component" value="Unassembled WGS sequence"/>
</dbReference>